<feature type="region of interest" description="Disordered" evidence="1">
    <location>
        <begin position="75"/>
        <end position="95"/>
    </location>
</feature>
<dbReference type="OrthoDB" id="2076890at2"/>
<dbReference type="Proteomes" id="UP000005561">
    <property type="component" value="Unassembled WGS sequence"/>
</dbReference>
<dbReference type="STRING" id="168384.SAMN05660368_02287"/>
<comment type="caution">
    <text evidence="2">The sequence shown here is derived from an EMBL/GenBank/DDBJ whole genome shotgun (WGS) entry which is preliminary data.</text>
</comment>
<evidence type="ECO:0000256" key="1">
    <source>
        <dbReference type="SAM" id="MobiDB-lite"/>
    </source>
</evidence>
<evidence type="ECO:0000313" key="2">
    <source>
        <dbReference type="EMBL" id="EET62401.1"/>
    </source>
</evidence>
<protein>
    <submittedName>
        <fullName evidence="2">Uncharacterized protein</fullName>
    </submittedName>
</protein>
<accession>C6L9Z4</accession>
<dbReference type="AlphaFoldDB" id="C6L9Z4"/>
<reference evidence="2" key="1">
    <citation type="submission" date="2009-07" db="EMBL/GenBank/DDBJ databases">
        <authorList>
            <person name="Weinstock G."/>
            <person name="Sodergren E."/>
            <person name="Clifton S."/>
            <person name="Fulton L."/>
            <person name="Fulton B."/>
            <person name="Courtney L."/>
            <person name="Fronick C."/>
            <person name="Harrison M."/>
            <person name="Strong C."/>
            <person name="Farmer C."/>
            <person name="Delahaunty K."/>
            <person name="Markovic C."/>
            <person name="Hall O."/>
            <person name="Minx P."/>
            <person name="Tomlinson C."/>
            <person name="Mitreva M."/>
            <person name="Nelson J."/>
            <person name="Hou S."/>
            <person name="Wollam A."/>
            <person name="Pepin K.H."/>
            <person name="Johnson M."/>
            <person name="Bhonagiri V."/>
            <person name="Nash W.E."/>
            <person name="Warren W."/>
            <person name="Chinwalla A."/>
            <person name="Mardis E.R."/>
            <person name="Wilson R.K."/>
        </authorList>
    </citation>
    <scope>NUCLEOTIDE SEQUENCE [LARGE SCALE GENOMIC DNA]</scope>
    <source>
        <strain evidence="2">DSM 14469</strain>
    </source>
</reference>
<gene>
    <name evidence="2" type="ORF">BRYFOR_05436</name>
</gene>
<organism evidence="2 3">
    <name type="scientific">Marvinbryantia formatexigens DSM 14469</name>
    <dbReference type="NCBI Taxonomy" id="478749"/>
    <lineage>
        <taxon>Bacteria</taxon>
        <taxon>Bacillati</taxon>
        <taxon>Bacillota</taxon>
        <taxon>Clostridia</taxon>
        <taxon>Lachnospirales</taxon>
        <taxon>Lachnospiraceae</taxon>
        <taxon>Marvinbryantia</taxon>
    </lineage>
</organism>
<evidence type="ECO:0000313" key="3">
    <source>
        <dbReference type="Proteomes" id="UP000005561"/>
    </source>
</evidence>
<keyword evidence="3" id="KW-1185">Reference proteome</keyword>
<dbReference type="RefSeq" id="WP_006860236.1">
    <property type="nucleotide sequence ID" value="NZ_ACCL02000002.1"/>
</dbReference>
<feature type="compositionally biased region" description="Polar residues" evidence="1">
    <location>
        <begin position="86"/>
        <end position="95"/>
    </location>
</feature>
<name>C6L9Z4_9FIRM</name>
<proteinExistence type="predicted"/>
<sequence length="95" mass="10927">MEKKLTVRLDTGYEYHRLVLEKISARDRNRYKTLADYICEAVAAFEEPEEKPGRVLLTEEDRHLLCREIVAAMRQEPAGTADGEQESTAQQKPGY</sequence>
<dbReference type="EMBL" id="ACCL02000002">
    <property type="protein sequence ID" value="EET62401.1"/>
    <property type="molecule type" value="Genomic_DNA"/>
</dbReference>